<protein>
    <submittedName>
        <fullName evidence="1">Unannotated protein</fullName>
    </submittedName>
</protein>
<proteinExistence type="predicted"/>
<name>A0A6J6CZX3_9ZZZZ</name>
<sequence>MSSSAAPRIDRTDAAIKVAGPNQSVAVDTRCGCKSNRFPPPSAAVDCSRQDPAVNSGRNLSNLESNLKIFPSTPSLIIFLIVKASLSNFRLKYVVTATPVDLETSIIDWVSANVRPIGLSTTVGIPARKPAIACSACALFADATTNRSRSSLSKSVNFETTVISGKSFSASALRSALVVKAPTT</sequence>
<dbReference type="AlphaFoldDB" id="A0A6J6CZX3"/>
<gene>
    <name evidence="1" type="ORF">UFOPK1509_00662</name>
</gene>
<reference evidence="1" key="1">
    <citation type="submission" date="2020-05" db="EMBL/GenBank/DDBJ databases">
        <authorList>
            <person name="Chiriac C."/>
            <person name="Salcher M."/>
            <person name="Ghai R."/>
            <person name="Kavagutti S V."/>
        </authorList>
    </citation>
    <scope>NUCLEOTIDE SEQUENCE</scope>
</reference>
<organism evidence="1">
    <name type="scientific">freshwater metagenome</name>
    <dbReference type="NCBI Taxonomy" id="449393"/>
    <lineage>
        <taxon>unclassified sequences</taxon>
        <taxon>metagenomes</taxon>
        <taxon>ecological metagenomes</taxon>
    </lineage>
</organism>
<dbReference type="EMBL" id="CAEZSY010000092">
    <property type="protein sequence ID" value="CAB4557200.1"/>
    <property type="molecule type" value="Genomic_DNA"/>
</dbReference>
<evidence type="ECO:0000313" key="1">
    <source>
        <dbReference type="EMBL" id="CAB4557200.1"/>
    </source>
</evidence>
<accession>A0A6J6CZX3</accession>